<dbReference type="InterPro" id="IPR050950">
    <property type="entry name" value="HTH-type_LysR_regulators"/>
</dbReference>
<evidence type="ECO:0000313" key="6">
    <source>
        <dbReference type="EMBL" id="NYT49949.1"/>
    </source>
</evidence>
<comment type="caution">
    <text evidence="6">The sequence shown here is derived from an EMBL/GenBank/DDBJ whole genome shotgun (WGS) entry which is preliminary data.</text>
</comment>
<gene>
    <name evidence="6" type="ORF">H0A72_11575</name>
</gene>
<dbReference type="Pfam" id="PF00126">
    <property type="entry name" value="HTH_1"/>
    <property type="match status" value="1"/>
</dbReference>
<dbReference type="Gene3D" id="1.10.10.10">
    <property type="entry name" value="Winged helix-like DNA-binding domain superfamily/Winged helix DNA-binding domain"/>
    <property type="match status" value="1"/>
</dbReference>
<keyword evidence="7" id="KW-1185">Reference proteome</keyword>
<dbReference type="Gene3D" id="3.40.190.290">
    <property type="match status" value="1"/>
</dbReference>
<dbReference type="RefSeq" id="WP_180155387.1">
    <property type="nucleotide sequence ID" value="NZ_JACCEM010000005.1"/>
</dbReference>
<evidence type="ECO:0000256" key="1">
    <source>
        <dbReference type="ARBA" id="ARBA00009437"/>
    </source>
</evidence>
<name>A0A853G0Y7_9BURK</name>
<feature type="domain" description="HTH lysR-type" evidence="5">
    <location>
        <begin position="9"/>
        <end position="66"/>
    </location>
</feature>
<keyword evidence="4" id="KW-0804">Transcription</keyword>
<dbReference type="Pfam" id="PF03466">
    <property type="entry name" value="LysR_substrate"/>
    <property type="match status" value="1"/>
</dbReference>
<dbReference type="GO" id="GO:0005829">
    <property type="term" value="C:cytosol"/>
    <property type="evidence" value="ECO:0007669"/>
    <property type="project" value="TreeGrafter"/>
</dbReference>
<evidence type="ECO:0000256" key="4">
    <source>
        <dbReference type="ARBA" id="ARBA00023163"/>
    </source>
</evidence>
<dbReference type="AlphaFoldDB" id="A0A853G0Y7"/>
<dbReference type="CDD" id="cd08440">
    <property type="entry name" value="PBP2_LTTR_like_4"/>
    <property type="match status" value="1"/>
</dbReference>
<evidence type="ECO:0000256" key="2">
    <source>
        <dbReference type="ARBA" id="ARBA00023015"/>
    </source>
</evidence>
<sequence length="304" mass="33488">MIRPDQLDLSAKELLAIKTIAEYGSFNAAAITLNVSQPVLTRTVQRVERLLGLALFNRTTRSVEITEAGKEFVALAERVLNDVQIYLKAVQEREAEQRGQVIISSVMSVAATVLPAIAARYRQAYPNVTLHIHEGVHGTVIENLRSGVSDFGLTYLDDIAPIFSTLPLSTQYFHVLLPQGHRLEKRRQVSWLDIQSEQLVSLPADSRTRRLIDATAITNGLTLTHAITVTQFTTMMQFVAAGVGIAIVPEGALSAASVSPGLSARPLEKPKLSRTMGLVALKSRNQTYFANKMIELVMQEWRGI</sequence>
<protein>
    <submittedName>
        <fullName evidence="6">LysR family transcriptional regulator</fullName>
    </submittedName>
</protein>
<reference evidence="6 7" key="1">
    <citation type="submission" date="2020-07" db="EMBL/GenBank/DDBJ databases">
        <title>Taxonomic revisions and descriptions of new bacterial species based on genomic comparisons in the high-G+C-content subgroup of the family Alcaligenaceae.</title>
        <authorList>
            <person name="Szabo A."/>
            <person name="Felfoldi T."/>
        </authorList>
    </citation>
    <scope>NUCLEOTIDE SEQUENCE [LARGE SCALE GENOMIC DNA]</scope>
    <source>
        <strain evidence="6 7">LMG 24012</strain>
    </source>
</reference>
<dbReference type="Proteomes" id="UP000559809">
    <property type="component" value="Unassembled WGS sequence"/>
</dbReference>
<evidence type="ECO:0000256" key="3">
    <source>
        <dbReference type="ARBA" id="ARBA00023125"/>
    </source>
</evidence>
<dbReference type="InterPro" id="IPR000847">
    <property type="entry name" value="LysR_HTH_N"/>
</dbReference>
<proteinExistence type="inferred from homology"/>
<dbReference type="InterPro" id="IPR005119">
    <property type="entry name" value="LysR_subst-bd"/>
</dbReference>
<organism evidence="6 7">
    <name type="scientific">Parapusillimonas granuli</name>
    <dbReference type="NCBI Taxonomy" id="380911"/>
    <lineage>
        <taxon>Bacteria</taxon>
        <taxon>Pseudomonadati</taxon>
        <taxon>Pseudomonadota</taxon>
        <taxon>Betaproteobacteria</taxon>
        <taxon>Burkholderiales</taxon>
        <taxon>Alcaligenaceae</taxon>
        <taxon>Parapusillimonas</taxon>
    </lineage>
</organism>
<dbReference type="PRINTS" id="PR00039">
    <property type="entry name" value="HTHLYSR"/>
</dbReference>
<accession>A0A853G0Y7</accession>
<dbReference type="GO" id="GO:0003700">
    <property type="term" value="F:DNA-binding transcription factor activity"/>
    <property type="evidence" value="ECO:0007669"/>
    <property type="project" value="InterPro"/>
</dbReference>
<evidence type="ECO:0000259" key="5">
    <source>
        <dbReference type="PROSITE" id="PS50931"/>
    </source>
</evidence>
<dbReference type="GO" id="GO:0003677">
    <property type="term" value="F:DNA binding"/>
    <property type="evidence" value="ECO:0007669"/>
    <property type="project" value="UniProtKB-KW"/>
</dbReference>
<dbReference type="PROSITE" id="PS50931">
    <property type="entry name" value="HTH_LYSR"/>
    <property type="match status" value="1"/>
</dbReference>
<dbReference type="PANTHER" id="PTHR30419">
    <property type="entry name" value="HTH-TYPE TRANSCRIPTIONAL REGULATOR YBHD"/>
    <property type="match status" value="1"/>
</dbReference>
<dbReference type="PANTHER" id="PTHR30419:SF8">
    <property type="entry name" value="NITROGEN ASSIMILATION TRANSCRIPTIONAL ACTIVATOR-RELATED"/>
    <property type="match status" value="1"/>
</dbReference>
<keyword evidence="2" id="KW-0805">Transcription regulation</keyword>
<keyword evidence="3" id="KW-0238">DNA-binding</keyword>
<dbReference type="InterPro" id="IPR036388">
    <property type="entry name" value="WH-like_DNA-bd_sf"/>
</dbReference>
<dbReference type="InterPro" id="IPR036390">
    <property type="entry name" value="WH_DNA-bd_sf"/>
</dbReference>
<evidence type="ECO:0000313" key="7">
    <source>
        <dbReference type="Proteomes" id="UP000559809"/>
    </source>
</evidence>
<comment type="similarity">
    <text evidence="1">Belongs to the LysR transcriptional regulatory family.</text>
</comment>
<dbReference type="EMBL" id="JACCEM010000005">
    <property type="protein sequence ID" value="NYT49949.1"/>
    <property type="molecule type" value="Genomic_DNA"/>
</dbReference>
<dbReference type="SUPFAM" id="SSF53850">
    <property type="entry name" value="Periplasmic binding protein-like II"/>
    <property type="match status" value="1"/>
</dbReference>
<dbReference type="SUPFAM" id="SSF46785">
    <property type="entry name" value="Winged helix' DNA-binding domain"/>
    <property type="match status" value="1"/>
</dbReference>